<feature type="transmembrane region" description="Helical" evidence="1">
    <location>
        <begin position="122"/>
        <end position="147"/>
    </location>
</feature>
<dbReference type="AlphaFoldDB" id="A0A8B2NWF0"/>
<dbReference type="EMBL" id="QHHQ01000001">
    <property type="protein sequence ID" value="RAI03000.1"/>
    <property type="molecule type" value="Genomic_DNA"/>
</dbReference>
<protein>
    <recommendedName>
        <fullName evidence="4">DUF1440 domain-containing protein</fullName>
    </recommendedName>
</protein>
<keyword evidence="1" id="KW-0812">Transmembrane</keyword>
<reference evidence="2 3" key="1">
    <citation type="submission" date="2018-05" db="EMBL/GenBank/DDBJ databases">
        <title>Acuticoccus sediminis sp. nov., isolated from deep-sea sediment of Indian Ocean.</title>
        <authorList>
            <person name="Liu X."/>
            <person name="Lai Q."/>
            <person name="Du Y."/>
            <person name="Sun F."/>
            <person name="Zhang X."/>
            <person name="Wang S."/>
            <person name="Shao Z."/>
        </authorList>
    </citation>
    <scope>NUCLEOTIDE SEQUENCE [LARGE SCALE GENOMIC DNA]</scope>
    <source>
        <strain evidence="2 3">PTG4-2</strain>
    </source>
</reference>
<evidence type="ECO:0008006" key="4">
    <source>
        <dbReference type="Google" id="ProtNLM"/>
    </source>
</evidence>
<feature type="transmembrane region" description="Helical" evidence="1">
    <location>
        <begin position="58"/>
        <end position="79"/>
    </location>
</feature>
<dbReference type="Proteomes" id="UP000249590">
    <property type="component" value="Unassembled WGS sequence"/>
</dbReference>
<comment type="caution">
    <text evidence="2">The sequence shown here is derived from an EMBL/GenBank/DDBJ whole genome shotgun (WGS) entry which is preliminary data.</text>
</comment>
<dbReference type="OrthoDB" id="7347542at2"/>
<evidence type="ECO:0000256" key="1">
    <source>
        <dbReference type="SAM" id="Phobius"/>
    </source>
</evidence>
<keyword evidence="3" id="KW-1185">Reference proteome</keyword>
<accession>A0A8B2NWF0</accession>
<organism evidence="2 3">
    <name type="scientific">Acuticoccus sediminis</name>
    <dbReference type="NCBI Taxonomy" id="2184697"/>
    <lineage>
        <taxon>Bacteria</taxon>
        <taxon>Pseudomonadati</taxon>
        <taxon>Pseudomonadota</taxon>
        <taxon>Alphaproteobacteria</taxon>
        <taxon>Hyphomicrobiales</taxon>
        <taxon>Amorphaceae</taxon>
        <taxon>Acuticoccus</taxon>
    </lineage>
</organism>
<gene>
    <name evidence="2" type="ORF">DLJ53_00230</name>
</gene>
<name>A0A8B2NWF0_9HYPH</name>
<feature type="transmembrane region" description="Helical" evidence="1">
    <location>
        <begin position="91"/>
        <end position="116"/>
    </location>
</feature>
<evidence type="ECO:0000313" key="2">
    <source>
        <dbReference type="EMBL" id="RAI03000.1"/>
    </source>
</evidence>
<keyword evidence="1" id="KW-1133">Transmembrane helix</keyword>
<proteinExistence type="predicted"/>
<keyword evidence="1" id="KW-0472">Membrane</keyword>
<evidence type="ECO:0000313" key="3">
    <source>
        <dbReference type="Proteomes" id="UP000249590"/>
    </source>
</evidence>
<sequence>MSPVKLFILLICGVVATAAFDLFGQWLTPTLGFARLAPEPLATQTLRTLFGPFEGAATGGTILHWATGVLFYPIGYVFIARPIARAVTPWVPSIVVAVVYGVALWVFALYVMAHLVNGNPAFLAWTGITWVALIGHVIWAVVFAALYHAAER</sequence>